<proteinExistence type="predicted"/>
<dbReference type="AlphaFoldDB" id="A0A448HJ60"/>
<reference evidence="2 3" key="1">
    <citation type="submission" date="2018-12" db="EMBL/GenBank/DDBJ databases">
        <authorList>
            <consortium name="Pathogen Informatics"/>
        </authorList>
    </citation>
    <scope>NUCLEOTIDE SEQUENCE [LARGE SCALE GENOMIC DNA]</scope>
    <source>
        <strain evidence="2 3">NCTC11636</strain>
    </source>
</reference>
<dbReference type="Proteomes" id="UP000266895">
    <property type="component" value="Chromosome"/>
</dbReference>
<evidence type="ECO:0000259" key="1">
    <source>
        <dbReference type="Pfam" id="PF12146"/>
    </source>
</evidence>
<sequence>MQVSVTQLPGRDGAALTVRSWLPDGVSALGDASQDAGPLPRAIIQVAHGMAEHSARYGRFAEAAVARGHAVVAHDHRGHGASAHDGLLGHVADSGGWDLVLADLEEVLDVVLRTWPGVPVVLMGHSWGSFLVRLAAARRGADLAGMIVLGTGGDPGAVGVVGQALGALTVRVRGARATSPGLDRLVFARYNAGLRPRRTRFDWLSRDPQEVDAYLSDPWCGFVSSAAFYRDLAGGVRDVARPQVVEATPSTLPVLVMSGDRDPVGARGRGPREVARAYRRAGSGDVSLRLHRGARHELLNESNREEVTAEILDWVDART</sequence>
<feature type="domain" description="Serine aminopeptidase S33" evidence="1">
    <location>
        <begin position="40"/>
        <end position="302"/>
    </location>
</feature>
<accession>A0A448HJ60</accession>
<dbReference type="PANTHER" id="PTHR11614">
    <property type="entry name" value="PHOSPHOLIPASE-RELATED"/>
    <property type="match status" value="1"/>
</dbReference>
<dbReference type="Gene3D" id="3.40.50.1820">
    <property type="entry name" value="alpha/beta hydrolase"/>
    <property type="match status" value="1"/>
</dbReference>
<dbReference type="InterPro" id="IPR022742">
    <property type="entry name" value="Hydrolase_4"/>
</dbReference>
<dbReference type="EC" id="3.1.1.-" evidence="2"/>
<dbReference type="EMBL" id="LR134350">
    <property type="protein sequence ID" value="VEG29780.1"/>
    <property type="molecule type" value="Genomic_DNA"/>
</dbReference>
<dbReference type="InterPro" id="IPR029058">
    <property type="entry name" value="AB_hydrolase_fold"/>
</dbReference>
<keyword evidence="2" id="KW-0378">Hydrolase</keyword>
<keyword evidence="3" id="KW-1185">Reference proteome</keyword>
<dbReference type="SUPFAM" id="SSF53474">
    <property type="entry name" value="alpha/beta-Hydrolases"/>
    <property type="match status" value="1"/>
</dbReference>
<dbReference type="KEGG" id="ahw:NCTC11636_02249"/>
<gene>
    <name evidence="2" type="primary">ytpA</name>
    <name evidence="2" type="ORF">NCTC11636_02249</name>
</gene>
<name>A0A448HJ60_9ACTO</name>
<dbReference type="Pfam" id="PF12146">
    <property type="entry name" value="Hydrolase_4"/>
    <property type="match status" value="1"/>
</dbReference>
<evidence type="ECO:0000313" key="3">
    <source>
        <dbReference type="Proteomes" id="UP000266895"/>
    </source>
</evidence>
<organism evidence="2 3">
    <name type="scientific">Actinomyces howellii</name>
    <dbReference type="NCBI Taxonomy" id="52771"/>
    <lineage>
        <taxon>Bacteria</taxon>
        <taxon>Bacillati</taxon>
        <taxon>Actinomycetota</taxon>
        <taxon>Actinomycetes</taxon>
        <taxon>Actinomycetales</taxon>
        <taxon>Actinomycetaceae</taxon>
        <taxon>Actinomyces</taxon>
    </lineage>
</organism>
<evidence type="ECO:0000313" key="2">
    <source>
        <dbReference type="EMBL" id="VEG29780.1"/>
    </source>
</evidence>
<dbReference type="GO" id="GO:0016787">
    <property type="term" value="F:hydrolase activity"/>
    <property type="evidence" value="ECO:0007669"/>
    <property type="project" value="UniProtKB-KW"/>
</dbReference>
<protein>
    <submittedName>
        <fullName evidence="2">Phospholipase ytpA</fullName>
        <ecNumber evidence="2">3.1.1.-</ecNumber>
    </submittedName>
</protein>
<dbReference type="InterPro" id="IPR051044">
    <property type="entry name" value="MAG_DAG_Lipase"/>
</dbReference>